<name>A0A8B9TWF2_ANAPL</name>
<feature type="domain" description="GH3 C-terminal" evidence="3">
    <location>
        <begin position="580"/>
        <end position="669"/>
    </location>
</feature>
<dbReference type="Proteomes" id="UP000694400">
    <property type="component" value="Chromosome 25"/>
</dbReference>
<evidence type="ECO:0000313" key="4">
    <source>
        <dbReference type="Ensembl" id="ENSAPLP00020026794.1"/>
    </source>
</evidence>
<dbReference type="InterPro" id="IPR055377">
    <property type="entry name" value="GH3_M"/>
</dbReference>
<dbReference type="InterPro" id="IPR004993">
    <property type="entry name" value="GH3"/>
</dbReference>
<accession>A0A8B9TWF2</accession>
<proteinExistence type="predicted"/>
<dbReference type="Pfam" id="PF03321">
    <property type="entry name" value="GH3"/>
    <property type="match status" value="1"/>
</dbReference>
<evidence type="ECO:0000259" key="3">
    <source>
        <dbReference type="Pfam" id="PF23572"/>
    </source>
</evidence>
<dbReference type="GO" id="GO:0005737">
    <property type="term" value="C:cytoplasm"/>
    <property type="evidence" value="ECO:0007669"/>
    <property type="project" value="TreeGrafter"/>
</dbReference>
<dbReference type="PANTHER" id="PTHR31901:SF9">
    <property type="entry name" value="GH3 DOMAIN-CONTAINING PROTEIN"/>
    <property type="match status" value="1"/>
</dbReference>
<dbReference type="Ensembl" id="ENSAPLT00020028850.1">
    <property type="protein sequence ID" value="ENSAPLP00020026794.1"/>
    <property type="gene ID" value="ENSAPLG00020018228.1"/>
</dbReference>
<dbReference type="AlphaFoldDB" id="A0A8B9TWF2"/>
<organism evidence="4 5">
    <name type="scientific">Anas platyrhynchos</name>
    <name type="common">Mallard</name>
    <name type="synonym">Anas boschas</name>
    <dbReference type="NCBI Taxonomy" id="8839"/>
    <lineage>
        <taxon>Eukaryota</taxon>
        <taxon>Metazoa</taxon>
        <taxon>Chordata</taxon>
        <taxon>Craniata</taxon>
        <taxon>Vertebrata</taxon>
        <taxon>Euteleostomi</taxon>
        <taxon>Archelosauria</taxon>
        <taxon>Archosauria</taxon>
        <taxon>Dinosauria</taxon>
        <taxon>Saurischia</taxon>
        <taxon>Theropoda</taxon>
        <taxon>Coelurosauria</taxon>
        <taxon>Aves</taxon>
        <taxon>Neognathae</taxon>
        <taxon>Galloanserae</taxon>
        <taxon>Anseriformes</taxon>
        <taxon>Anatidae</taxon>
        <taxon>Anatinae</taxon>
        <taxon>Anas</taxon>
    </lineage>
</organism>
<sequence length="695" mass="74824">TPSFNAEAEPPCGHFPEGGGRIQRAGPVALIARHFCRRRKTPGGGVGGDRPGANGSDTGLEGGGGRKGQRQGAGVPGAAAGRCWVGGGGVSGCAAPSGCCWRRPPGCCCRWPPGCFCRWLPGCCWRWPWPCAWCCPGPPRCPPASSWPRSAAPRGGTGAAWRCWAPTCATARSGGSGGCCPPARHRVSPGWGGAAVGREGLRSSGELRFWGSGFLGGGLWDARLSPPRLFAGSDDFRERHPLTGGCADGEQGDTVAPLSLWALLRGCWGCEPPLQGSLLYLDALHAAFPQALAPRSTALLSWAPARPRAPAGWPLPTLYCSPPEAGALPSRTAALRVQLLFALRARSLRVLEAGLVSELHDALATLRSGWPELAQDLALGRLSPQNGLPEDLRGRLQELLVPDAARAAELRAECAQGFEGIAQRLWPRLQVVVVGTAHGGERLYLDALRQAECKGLPLYCPFYRAAGALLGVNLWPEEPEPRFLLCPNWAFCEFLPCPAEDEEEQRTVLLGELWEGREYRLVLTARPGEYRCRAGEVLRVAGFNKQCPVVEPVRRESQVLSVRGESIPEERFCQSLCRAVGMWPGARLIDYVCVESSLLGASSGVCAPHYEVFVELRGLRDLSEGQRYKLDHCLQEDFPIYKSFRFKGSIGPLRLHLVGAGAFAQLREALGSPVPMPRVLREERLLAVIQSTVIS</sequence>
<evidence type="ECO:0000256" key="1">
    <source>
        <dbReference type="SAM" id="MobiDB-lite"/>
    </source>
</evidence>
<dbReference type="GO" id="GO:0016881">
    <property type="term" value="F:acid-amino acid ligase activity"/>
    <property type="evidence" value="ECO:0007669"/>
    <property type="project" value="TreeGrafter"/>
</dbReference>
<protein>
    <submittedName>
        <fullName evidence="4">GH3 domain containing</fullName>
    </submittedName>
</protein>
<reference evidence="4" key="2">
    <citation type="submission" date="2025-08" db="UniProtKB">
        <authorList>
            <consortium name="Ensembl"/>
        </authorList>
    </citation>
    <scope>IDENTIFICATION</scope>
</reference>
<gene>
    <name evidence="4" type="primary">GHDC</name>
</gene>
<dbReference type="Pfam" id="PF23572">
    <property type="entry name" value="GH3_C"/>
    <property type="match status" value="1"/>
</dbReference>
<evidence type="ECO:0000313" key="5">
    <source>
        <dbReference type="Proteomes" id="UP000694400"/>
    </source>
</evidence>
<dbReference type="InterPro" id="IPR055378">
    <property type="entry name" value="GH3_C"/>
</dbReference>
<evidence type="ECO:0000259" key="2">
    <source>
        <dbReference type="Pfam" id="PF23571"/>
    </source>
</evidence>
<feature type="domain" description="GH3 middle" evidence="2">
    <location>
        <begin position="484"/>
        <end position="555"/>
    </location>
</feature>
<feature type="region of interest" description="Disordered" evidence="1">
    <location>
        <begin position="1"/>
        <end position="20"/>
    </location>
</feature>
<reference evidence="4" key="1">
    <citation type="submission" date="2019-08" db="EMBL/GenBank/DDBJ databases">
        <title>Three high-quality genomes provides insights into domestication of ducks.</title>
        <authorList>
            <person name="Hou Z.C."/>
            <person name="Zhu F."/>
            <person name="Yin Z.T."/>
            <person name="Zhang F."/>
        </authorList>
    </citation>
    <scope>NUCLEOTIDE SEQUENCE [LARGE SCALE GENOMIC DNA]</scope>
</reference>
<feature type="region of interest" description="Disordered" evidence="1">
    <location>
        <begin position="41"/>
        <end position="73"/>
    </location>
</feature>
<dbReference type="Pfam" id="PF23571">
    <property type="entry name" value="GH3_M"/>
    <property type="match status" value="1"/>
</dbReference>
<dbReference type="PANTHER" id="PTHR31901">
    <property type="entry name" value="GH3 DOMAIN-CONTAINING PROTEIN"/>
    <property type="match status" value="1"/>
</dbReference>
<reference evidence="4" key="3">
    <citation type="submission" date="2025-09" db="UniProtKB">
        <authorList>
            <consortium name="Ensembl"/>
        </authorList>
    </citation>
    <scope>IDENTIFICATION</scope>
</reference>